<organism evidence="2 3">
    <name type="scientific">Colletotrichum zoysiae</name>
    <dbReference type="NCBI Taxonomy" id="1216348"/>
    <lineage>
        <taxon>Eukaryota</taxon>
        <taxon>Fungi</taxon>
        <taxon>Dikarya</taxon>
        <taxon>Ascomycota</taxon>
        <taxon>Pezizomycotina</taxon>
        <taxon>Sordariomycetes</taxon>
        <taxon>Hypocreomycetidae</taxon>
        <taxon>Glomerellales</taxon>
        <taxon>Glomerellaceae</taxon>
        <taxon>Colletotrichum</taxon>
        <taxon>Colletotrichum graminicola species complex</taxon>
    </lineage>
</organism>
<feature type="chain" id="PRO_5041944462" evidence="1">
    <location>
        <begin position="19"/>
        <end position="60"/>
    </location>
</feature>
<feature type="signal peptide" evidence="1">
    <location>
        <begin position="1"/>
        <end position="18"/>
    </location>
</feature>
<keyword evidence="3" id="KW-1185">Reference proteome</keyword>
<protein>
    <submittedName>
        <fullName evidence="2">Uncharacterized protein</fullName>
    </submittedName>
</protein>
<evidence type="ECO:0000256" key="1">
    <source>
        <dbReference type="SAM" id="SignalP"/>
    </source>
</evidence>
<dbReference type="EMBL" id="MU842847">
    <property type="protein sequence ID" value="KAK2030792.1"/>
    <property type="molecule type" value="Genomic_DNA"/>
</dbReference>
<gene>
    <name evidence="2" type="ORF">LX32DRAFT_637856</name>
</gene>
<evidence type="ECO:0000313" key="2">
    <source>
        <dbReference type="EMBL" id="KAK2030792.1"/>
    </source>
</evidence>
<name>A0AAD9M3Q9_9PEZI</name>
<dbReference type="AlphaFoldDB" id="A0AAD9M3Q9"/>
<proteinExistence type="predicted"/>
<evidence type="ECO:0000313" key="3">
    <source>
        <dbReference type="Proteomes" id="UP001232148"/>
    </source>
</evidence>
<sequence length="60" mass="6946">MSSRNHALFALLLASCQSNYLEHFRLTPSWEPGLASSQTYFHIMSTMPAMILRKQRIYQA</sequence>
<dbReference type="PROSITE" id="PS51257">
    <property type="entry name" value="PROKAR_LIPOPROTEIN"/>
    <property type="match status" value="1"/>
</dbReference>
<accession>A0AAD9M3Q9</accession>
<comment type="caution">
    <text evidence="2">The sequence shown here is derived from an EMBL/GenBank/DDBJ whole genome shotgun (WGS) entry which is preliminary data.</text>
</comment>
<keyword evidence="1" id="KW-0732">Signal</keyword>
<reference evidence="2" key="1">
    <citation type="submission" date="2021-06" db="EMBL/GenBank/DDBJ databases">
        <title>Comparative genomics, transcriptomics and evolutionary studies reveal genomic signatures of adaptation to plant cell wall in hemibiotrophic fungi.</title>
        <authorList>
            <consortium name="DOE Joint Genome Institute"/>
            <person name="Baroncelli R."/>
            <person name="Diaz J.F."/>
            <person name="Benocci T."/>
            <person name="Peng M."/>
            <person name="Battaglia E."/>
            <person name="Haridas S."/>
            <person name="Andreopoulos W."/>
            <person name="Labutti K."/>
            <person name="Pangilinan J."/>
            <person name="Floch G.L."/>
            <person name="Makela M.R."/>
            <person name="Henrissat B."/>
            <person name="Grigoriev I.V."/>
            <person name="Crouch J.A."/>
            <person name="De Vries R.P."/>
            <person name="Sukno S.A."/>
            <person name="Thon M.R."/>
        </authorList>
    </citation>
    <scope>NUCLEOTIDE SEQUENCE</scope>
    <source>
        <strain evidence="2">MAFF235873</strain>
    </source>
</reference>
<dbReference type="Proteomes" id="UP001232148">
    <property type="component" value="Unassembled WGS sequence"/>
</dbReference>